<dbReference type="InterPro" id="IPR003018">
    <property type="entry name" value="GAF"/>
</dbReference>
<dbReference type="InterPro" id="IPR003594">
    <property type="entry name" value="HATPase_dom"/>
</dbReference>
<dbReference type="InterPro" id="IPR011990">
    <property type="entry name" value="TPR-like_helical_dom_sf"/>
</dbReference>
<dbReference type="EMBL" id="BMED01000003">
    <property type="protein sequence ID" value="GGC84419.1"/>
    <property type="molecule type" value="Genomic_DNA"/>
</dbReference>
<dbReference type="InterPro" id="IPR003661">
    <property type="entry name" value="HisK_dim/P_dom"/>
</dbReference>
<dbReference type="SUPFAM" id="SSF55874">
    <property type="entry name" value="ATPase domain of HSP90 chaperone/DNA topoisomerase II/histidine kinase"/>
    <property type="match status" value="1"/>
</dbReference>
<dbReference type="Proteomes" id="UP000637423">
    <property type="component" value="Unassembled WGS sequence"/>
</dbReference>
<evidence type="ECO:0000313" key="6">
    <source>
        <dbReference type="Proteomes" id="UP000637423"/>
    </source>
</evidence>
<evidence type="ECO:0000256" key="2">
    <source>
        <dbReference type="ARBA" id="ARBA00012438"/>
    </source>
</evidence>
<dbReference type="CDD" id="cd00082">
    <property type="entry name" value="HisKA"/>
    <property type="match status" value="1"/>
</dbReference>
<evidence type="ECO:0000256" key="1">
    <source>
        <dbReference type="ARBA" id="ARBA00000085"/>
    </source>
</evidence>
<dbReference type="InterPro" id="IPR036097">
    <property type="entry name" value="HisK_dim/P_sf"/>
</dbReference>
<dbReference type="PANTHER" id="PTHR43065">
    <property type="entry name" value="SENSOR HISTIDINE KINASE"/>
    <property type="match status" value="1"/>
</dbReference>
<accession>A0A916USD2</accession>
<dbReference type="Pfam" id="PF02518">
    <property type="entry name" value="HATPase_c"/>
    <property type="match status" value="1"/>
</dbReference>
<reference evidence="5" key="1">
    <citation type="journal article" date="2014" name="Int. J. Syst. Evol. Microbiol.">
        <title>Complete genome sequence of Corynebacterium casei LMG S-19264T (=DSM 44701T), isolated from a smear-ripened cheese.</title>
        <authorList>
            <consortium name="US DOE Joint Genome Institute (JGI-PGF)"/>
            <person name="Walter F."/>
            <person name="Albersmeier A."/>
            <person name="Kalinowski J."/>
            <person name="Ruckert C."/>
        </authorList>
    </citation>
    <scope>NUCLEOTIDE SEQUENCE</scope>
    <source>
        <strain evidence="5">CGMCC 1.10998</strain>
    </source>
</reference>
<sequence length="956" mass="104529">MIMFALDEQLAQSEADLLALSGNARIRALVNLSWNLRQRDTKRAVLLANEAQGLLSTSNCPEQEKQRLTLRAQLVLAEASWLFAKLEVAQKLAQDTLAPFAALNDPIGEADAHWLLAQIAIDLGQHQASQAALLAAAEKATQAKDVLRIQVIETAAILFNLSQNFSAAKKRWEVQVQNAPEEERHPALTTWAEDLAARLDGQFTQSIQYFMNAHDAAIKTGQIRRAISIGSNISYAFSSLNDYHSGLEWIQQSLDLARPTAWPSSIGGCLTNSADILRKMGQLTSAQELMQESLATLEVLPQSRGYAIAVRTLADILLDQKDYEAALAAFLQLKQKSLSLDEPEFMWISERGQAEALSGLGRAEQALEAATRALNFSRVQSNTYYEIRALTALADIYASHDLPAPEGMRAASAALHYLEQAVKVASMVQGYTFPAELLATVARECAKVGDYQRAYEMSLLANAAREKTHDQSSTNRAIAMQVRFQTERALADGEHHKQLAESEAKRASALQQISSTLELLGAIGQEITSQLSVDGIYQTLDRYVAALLNPSTFVIYLAGESEQGEQILDMAFGIEDGKPLPPDRIPLDSENSDCVKSYLERRDIMIDAAGERDMLNVIEGTLPTLSRLFTPLAINDRVIGVMSVQSIQAYAYGDRERLILRTLCAYGVIALDNAYAYRRLQETQDQLASKEKMAALGALVAGVAHELNTPIGNSLLLASTMQDKTQDIGRQFDQQSMKRSDLSGFIADAREASTLIVRSLTTAANLVNSFKQVAVDQATEHRRIFDLQQTLKDIIAPVMNRIALSEHTINLQVAPNIGMDSYPGPLGQVIGNLINNAILHGFDGTSHGMMSLSAQLLDAETVQLRFTDNGKGISEENLKRVFDPFFTTKLGQGGSGLGLSISYNIVTSILGGAIQVDSKPGQGVSILIELPLQAPLKHEQQEQAKSDRDKKIAIGI</sequence>
<dbReference type="SMART" id="SM00387">
    <property type="entry name" value="HATPase_c"/>
    <property type="match status" value="1"/>
</dbReference>
<dbReference type="SUPFAM" id="SSF55781">
    <property type="entry name" value="GAF domain-like"/>
    <property type="match status" value="1"/>
</dbReference>
<organism evidence="5 6">
    <name type="scientific">Undibacterium terreum</name>
    <dbReference type="NCBI Taxonomy" id="1224302"/>
    <lineage>
        <taxon>Bacteria</taxon>
        <taxon>Pseudomonadati</taxon>
        <taxon>Pseudomonadota</taxon>
        <taxon>Betaproteobacteria</taxon>
        <taxon>Burkholderiales</taxon>
        <taxon>Oxalobacteraceae</taxon>
        <taxon>Undibacterium</taxon>
    </lineage>
</organism>
<dbReference type="Gene3D" id="1.10.287.130">
    <property type="match status" value="1"/>
</dbReference>
<dbReference type="SUPFAM" id="SSF47384">
    <property type="entry name" value="Homodimeric domain of signal transducing histidine kinase"/>
    <property type="match status" value="1"/>
</dbReference>
<dbReference type="AlphaFoldDB" id="A0A916USD2"/>
<dbReference type="Gene3D" id="3.30.450.40">
    <property type="match status" value="1"/>
</dbReference>
<dbReference type="EC" id="2.7.13.3" evidence="2"/>
<proteinExistence type="predicted"/>
<evidence type="ECO:0000313" key="5">
    <source>
        <dbReference type="EMBL" id="GGC84419.1"/>
    </source>
</evidence>
<gene>
    <name evidence="5" type="ORF">GCM10011396_34670</name>
</gene>
<dbReference type="PANTHER" id="PTHR43065:SF47">
    <property type="match status" value="1"/>
</dbReference>
<dbReference type="Gene3D" id="1.25.40.10">
    <property type="entry name" value="Tetratricopeptide repeat domain"/>
    <property type="match status" value="2"/>
</dbReference>
<protein>
    <recommendedName>
        <fullName evidence="2">histidine kinase</fullName>
        <ecNumber evidence="2">2.7.13.3</ecNumber>
    </recommendedName>
</protein>
<feature type="domain" description="Histidine kinase" evidence="4">
    <location>
        <begin position="702"/>
        <end position="934"/>
    </location>
</feature>
<dbReference type="CDD" id="cd00075">
    <property type="entry name" value="HATPase"/>
    <property type="match status" value="1"/>
</dbReference>
<dbReference type="PRINTS" id="PR00344">
    <property type="entry name" value="BCTRLSENSOR"/>
</dbReference>
<dbReference type="InterPro" id="IPR036890">
    <property type="entry name" value="HATPase_C_sf"/>
</dbReference>
<dbReference type="Pfam" id="PF13492">
    <property type="entry name" value="GAF_3"/>
    <property type="match status" value="1"/>
</dbReference>
<evidence type="ECO:0000256" key="3">
    <source>
        <dbReference type="ARBA" id="ARBA00022553"/>
    </source>
</evidence>
<dbReference type="InterPro" id="IPR029016">
    <property type="entry name" value="GAF-like_dom_sf"/>
</dbReference>
<evidence type="ECO:0000259" key="4">
    <source>
        <dbReference type="PROSITE" id="PS50109"/>
    </source>
</evidence>
<reference evidence="5" key="2">
    <citation type="submission" date="2020-09" db="EMBL/GenBank/DDBJ databases">
        <authorList>
            <person name="Sun Q."/>
            <person name="Zhou Y."/>
        </authorList>
    </citation>
    <scope>NUCLEOTIDE SEQUENCE</scope>
    <source>
        <strain evidence="5">CGMCC 1.10998</strain>
    </source>
</reference>
<comment type="catalytic activity">
    <reaction evidence="1">
        <text>ATP + protein L-histidine = ADP + protein N-phospho-L-histidine.</text>
        <dbReference type="EC" id="2.7.13.3"/>
    </reaction>
</comment>
<dbReference type="InterPro" id="IPR005467">
    <property type="entry name" value="His_kinase_dom"/>
</dbReference>
<dbReference type="SUPFAM" id="SSF48452">
    <property type="entry name" value="TPR-like"/>
    <property type="match status" value="2"/>
</dbReference>
<name>A0A916USD2_9BURK</name>
<comment type="caution">
    <text evidence="5">The sequence shown here is derived from an EMBL/GenBank/DDBJ whole genome shotgun (WGS) entry which is preliminary data.</text>
</comment>
<dbReference type="PROSITE" id="PS50109">
    <property type="entry name" value="HIS_KIN"/>
    <property type="match status" value="1"/>
</dbReference>
<dbReference type="Gene3D" id="3.30.565.10">
    <property type="entry name" value="Histidine kinase-like ATPase, C-terminal domain"/>
    <property type="match status" value="1"/>
</dbReference>
<keyword evidence="6" id="KW-1185">Reference proteome</keyword>
<keyword evidence="3" id="KW-0597">Phosphoprotein</keyword>
<dbReference type="GO" id="GO:0000155">
    <property type="term" value="F:phosphorelay sensor kinase activity"/>
    <property type="evidence" value="ECO:0007669"/>
    <property type="project" value="InterPro"/>
</dbReference>
<dbReference type="Pfam" id="PF13424">
    <property type="entry name" value="TPR_12"/>
    <property type="match status" value="1"/>
</dbReference>
<dbReference type="InterPro" id="IPR004358">
    <property type="entry name" value="Sig_transdc_His_kin-like_C"/>
</dbReference>